<evidence type="ECO:0000256" key="3">
    <source>
        <dbReference type="ARBA" id="ARBA00022748"/>
    </source>
</evidence>
<keyword evidence="10" id="KW-1185">Reference proteome</keyword>
<accession>A0A839QW45</accession>
<feature type="transmembrane region" description="Helical" evidence="7">
    <location>
        <begin position="45"/>
        <end position="67"/>
    </location>
</feature>
<dbReference type="RefSeq" id="WP_183375728.1">
    <property type="nucleotide sequence ID" value="NZ_CBCSFZ010000001.1"/>
</dbReference>
<evidence type="ECO:0000256" key="7">
    <source>
        <dbReference type="SAM" id="Phobius"/>
    </source>
</evidence>
<dbReference type="GO" id="GO:0016020">
    <property type="term" value="C:membrane"/>
    <property type="evidence" value="ECO:0007669"/>
    <property type="project" value="UniProtKB-SubCell"/>
</dbReference>
<feature type="transmembrane region" description="Helical" evidence="7">
    <location>
        <begin position="104"/>
        <end position="122"/>
    </location>
</feature>
<evidence type="ECO:0000313" key="10">
    <source>
        <dbReference type="Proteomes" id="UP000568050"/>
    </source>
</evidence>
<dbReference type="EMBL" id="JACHWP010000002">
    <property type="protein sequence ID" value="MBB3023000.1"/>
    <property type="molecule type" value="Genomic_DNA"/>
</dbReference>
<comment type="caution">
    <text evidence="9">The sequence shown here is derived from an EMBL/GenBank/DDBJ whole genome shotgun (WGS) entry which is preliminary data.</text>
</comment>
<protein>
    <submittedName>
        <fullName evidence="9">Cytochrome c biogenesis protein</fullName>
    </submittedName>
</protein>
<dbReference type="PANTHER" id="PTHR31566:SF0">
    <property type="entry name" value="CYTOCHROME C BIOGENESIS PROTEIN CCS1, CHLOROPLASTIC"/>
    <property type="match status" value="1"/>
</dbReference>
<evidence type="ECO:0000313" key="9">
    <source>
        <dbReference type="EMBL" id="MBB3023000.1"/>
    </source>
</evidence>
<feature type="transmembrane region" description="Helical" evidence="7">
    <location>
        <begin position="219"/>
        <end position="237"/>
    </location>
</feature>
<dbReference type="AlphaFoldDB" id="A0A839QW45"/>
<dbReference type="GO" id="GO:0017004">
    <property type="term" value="P:cytochrome complex assembly"/>
    <property type="evidence" value="ECO:0007669"/>
    <property type="project" value="UniProtKB-KW"/>
</dbReference>
<sequence>MSTAAPEPAAPDSAAPESAASGPKKRPTLPSLGLMGWLRFLWRQLTSMQTALILLMLLAIAAVPGSLYPQRSVNPGLTEQYLQEHGKTAEILDKLGMFDVFGSVWFSAIYLLLFVSLIGCVIPRLQVYLRQVVAKPPVTPRRLTRFTGYTDVILDPSALPADTSADALSADASPTSAADLRDRFAQRLRRSRYRIRTTEDERGFAVSSERGYLREAGNLLFHVALLGVLIGVAMGHLTSYRGQVTVVEGEGFANSLTRYDSFEAGPWFDETSLPPFRFTLDEFRAEFNTDTDNPREFGKPTKFEADVTASDPDQPEFTKTVRVNQPLNLGGSGIYLLGNGYAPVLTVTDPKGRVIADGPVITVPQGLHYTSQLVLKMPDARPKQMAVVGIFAPTMVIDDKGPHSEYAGLVNPEIALTVHTGDLGLDGGVPQNVFQIDVQKLDPVTKADGSPMLIRLKPGETTKLPDGTTIEFTDVKRYAAFDVKRDPWEGFTLAMALASIVGLVASLFIPRRRIFVRVAETSEGLRLEAAGLARSEDYRLQQDVQELVAEVTGRKEADE</sequence>
<name>A0A839QW45_9MICO</name>
<proteinExistence type="predicted"/>
<feature type="compositionally biased region" description="Low complexity" evidence="6">
    <location>
        <begin position="1"/>
        <end position="21"/>
    </location>
</feature>
<dbReference type="Proteomes" id="UP000568050">
    <property type="component" value="Unassembled WGS sequence"/>
</dbReference>
<comment type="subcellular location">
    <subcellularLocation>
        <location evidence="1">Membrane</location>
        <topology evidence="1">Multi-pass membrane protein</topology>
    </subcellularLocation>
</comment>
<keyword evidence="2 7" id="KW-0812">Transmembrane</keyword>
<dbReference type="InterPro" id="IPR007816">
    <property type="entry name" value="ResB-like_domain"/>
</dbReference>
<evidence type="ECO:0000256" key="4">
    <source>
        <dbReference type="ARBA" id="ARBA00022989"/>
    </source>
</evidence>
<feature type="region of interest" description="Disordered" evidence="6">
    <location>
        <begin position="1"/>
        <end position="25"/>
    </location>
</feature>
<keyword evidence="3" id="KW-0201">Cytochrome c-type biogenesis</keyword>
<evidence type="ECO:0000256" key="5">
    <source>
        <dbReference type="ARBA" id="ARBA00023136"/>
    </source>
</evidence>
<dbReference type="PANTHER" id="PTHR31566">
    <property type="entry name" value="CYTOCHROME C BIOGENESIS PROTEIN CCS1, CHLOROPLASTIC"/>
    <property type="match status" value="1"/>
</dbReference>
<evidence type="ECO:0000256" key="2">
    <source>
        <dbReference type="ARBA" id="ARBA00022692"/>
    </source>
</evidence>
<evidence type="ECO:0000256" key="1">
    <source>
        <dbReference type="ARBA" id="ARBA00004141"/>
    </source>
</evidence>
<reference evidence="9 10" key="1">
    <citation type="submission" date="2020-08" db="EMBL/GenBank/DDBJ databases">
        <title>Sequencing the genomes of 1000 actinobacteria strains.</title>
        <authorList>
            <person name="Klenk H.-P."/>
        </authorList>
    </citation>
    <scope>NUCLEOTIDE SEQUENCE [LARGE SCALE GENOMIC DNA]</scope>
    <source>
        <strain evidence="9 10">DSM 23040</strain>
    </source>
</reference>
<dbReference type="InterPro" id="IPR023494">
    <property type="entry name" value="Cyt_c_bgen_Ccs1/CcsB/ResB"/>
</dbReference>
<feature type="domain" description="ResB-like" evidence="8">
    <location>
        <begin position="48"/>
        <end position="544"/>
    </location>
</feature>
<gene>
    <name evidence="9" type="ORF">FHX50_001283</name>
</gene>
<evidence type="ECO:0000259" key="8">
    <source>
        <dbReference type="Pfam" id="PF05140"/>
    </source>
</evidence>
<organism evidence="9 10">
    <name type="scientific">Helcobacillus massiliensis</name>
    <dbReference type="NCBI Taxonomy" id="521392"/>
    <lineage>
        <taxon>Bacteria</taxon>
        <taxon>Bacillati</taxon>
        <taxon>Actinomycetota</taxon>
        <taxon>Actinomycetes</taxon>
        <taxon>Micrococcales</taxon>
        <taxon>Dermabacteraceae</taxon>
        <taxon>Helcobacillus</taxon>
    </lineage>
</organism>
<dbReference type="Pfam" id="PF05140">
    <property type="entry name" value="ResB"/>
    <property type="match status" value="1"/>
</dbReference>
<keyword evidence="5 7" id="KW-0472">Membrane</keyword>
<evidence type="ECO:0000256" key="6">
    <source>
        <dbReference type="SAM" id="MobiDB-lite"/>
    </source>
</evidence>
<keyword evidence="4 7" id="KW-1133">Transmembrane helix</keyword>
<feature type="transmembrane region" description="Helical" evidence="7">
    <location>
        <begin position="490"/>
        <end position="509"/>
    </location>
</feature>